<feature type="transmembrane region" description="Helical" evidence="1">
    <location>
        <begin position="320"/>
        <end position="345"/>
    </location>
</feature>
<feature type="transmembrane region" description="Helical" evidence="1">
    <location>
        <begin position="284"/>
        <end position="308"/>
    </location>
</feature>
<feature type="transmembrane region" description="Helical" evidence="1">
    <location>
        <begin position="12"/>
        <end position="29"/>
    </location>
</feature>
<accession>A0A9D2G681</accession>
<feature type="transmembrane region" description="Helical" evidence="1">
    <location>
        <begin position="397"/>
        <end position="416"/>
    </location>
</feature>
<evidence type="ECO:0000313" key="3">
    <source>
        <dbReference type="Proteomes" id="UP000824116"/>
    </source>
</evidence>
<feature type="transmembrane region" description="Helical" evidence="1">
    <location>
        <begin position="365"/>
        <end position="385"/>
    </location>
</feature>
<reference evidence="2" key="2">
    <citation type="submission" date="2021-04" db="EMBL/GenBank/DDBJ databases">
        <authorList>
            <person name="Gilroy R."/>
        </authorList>
    </citation>
    <scope>NUCLEOTIDE SEQUENCE</scope>
    <source>
        <strain evidence="2">CHK196-3914</strain>
    </source>
</reference>
<name>A0A9D2G681_9FIRM</name>
<feature type="non-terminal residue" evidence="2">
    <location>
        <position position="417"/>
    </location>
</feature>
<organism evidence="2 3">
    <name type="scientific">Candidatus Mediterraneibacter stercoravium</name>
    <dbReference type="NCBI Taxonomy" id="2838685"/>
    <lineage>
        <taxon>Bacteria</taxon>
        <taxon>Bacillati</taxon>
        <taxon>Bacillota</taxon>
        <taxon>Clostridia</taxon>
        <taxon>Lachnospirales</taxon>
        <taxon>Lachnospiraceae</taxon>
        <taxon>Mediterraneibacter</taxon>
    </lineage>
</organism>
<keyword evidence="1" id="KW-1133">Transmembrane helix</keyword>
<dbReference type="AlphaFoldDB" id="A0A9D2G681"/>
<proteinExistence type="predicted"/>
<feature type="transmembrane region" description="Helical" evidence="1">
    <location>
        <begin position="87"/>
        <end position="108"/>
    </location>
</feature>
<keyword evidence="1" id="KW-0812">Transmembrane</keyword>
<keyword evidence="1" id="KW-0472">Membrane</keyword>
<gene>
    <name evidence="2" type="ORF">H9723_01555</name>
</gene>
<feature type="transmembrane region" description="Helical" evidence="1">
    <location>
        <begin position="120"/>
        <end position="139"/>
    </location>
</feature>
<evidence type="ECO:0000313" key="2">
    <source>
        <dbReference type="EMBL" id="HIZ73918.1"/>
    </source>
</evidence>
<feature type="transmembrane region" description="Helical" evidence="1">
    <location>
        <begin position="214"/>
        <end position="235"/>
    </location>
</feature>
<evidence type="ECO:0000256" key="1">
    <source>
        <dbReference type="SAM" id="Phobius"/>
    </source>
</evidence>
<feature type="transmembrane region" description="Helical" evidence="1">
    <location>
        <begin position="145"/>
        <end position="161"/>
    </location>
</feature>
<feature type="transmembrane region" description="Helical" evidence="1">
    <location>
        <begin position="182"/>
        <end position="208"/>
    </location>
</feature>
<sequence length="417" mass="47051">MSKGAGRVKKKNYYILAAFLIALLPRMIFLGKTYPMSITGDESFLFMPAAEWAGYDWSGLEGLYRYYGYGFIVFLTPLFRLIDDPVLLYRIMVFLMILCQAAAAPISYHIMTQFFSMKDSAMTMFISIACSYLVFARATYVYNEFPYVTVFWLTLWVLLSLQENVKNHRKRFLQTLLLLALLLYEMTLHSRAVTLFLALGVTVVFYFWTYRKCVVSIPAAVAAGAAGLYLCTKGIDYIVSMSSAAASSSEVGNTSVSFSISAIFGSTKSWTAWLYIVLGQVNTMVLFTGGVALFAAVMACVFLWKALIRKEKTFLEENRNYILVLFYCMSASAITILGQSFSWLPGVTSAAFEGGDPDGLRAITYLRYYGVYFVPVIMLFLVWFCRKKNCRQFITPVCVTAGILQVFWFCCIIPVFG</sequence>
<protein>
    <submittedName>
        <fullName evidence="2">Uncharacterized protein</fullName>
    </submittedName>
</protein>
<reference evidence="2" key="1">
    <citation type="journal article" date="2021" name="PeerJ">
        <title>Extensive microbial diversity within the chicken gut microbiome revealed by metagenomics and culture.</title>
        <authorList>
            <person name="Gilroy R."/>
            <person name="Ravi A."/>
            <person name="Getino M."/>
            <person name="Pursley I."/>
            <person name="Horton D.L."/>
            <person name="Alikhan N.F."/>
            <person name="Baker D."/>
            <person name="Gharbi K."/>
            <person name="Hall N."/>
            <person name="Watson M."/>
            <person name="Adriaenssens E.M."/>
            <person name="Foster-Nyarko E."/>
            <person name="Jarju S."/>
            <person name="Secka A."/>
            <person name="Antonio M."/>
            <person name="Oren A."/>
            <person name="Chaudhuri R.R."/>
            <person name="La Ragione R."/>
            <person name="Hildebrand F."/>
            <person name="Pallen M.J."/>
        </authorList>
    </citation>
    <scope>NUCLEOTIDE SEQUENCE</scope>
    <source>
        <strain evidence="2">CHK196-3914</strain>
    </source>
</reference>
<dbReference type="Proteomes" id="UP000824116">
    <property type="component" value="Unassembled WGS sequence"/>
</dbReference>
<comment type="caution">
    <text evidence="2">The sequence shown here is derived from an EMBL/GenBank/DDBJ whole genome shotgun (WGS) entry which is preliminary data.</text>
</comment>
<dbReference type="EMBL" id="DXAY01000035">
    <property type="protein sequence ID" value="HIZ73918.1"/>
    <property type="molecule type" value="Genomic_DNA"/>
</dbReference>